<keyword evidence="14" id="KW-1185">Reference proteome</keyword>
<dbReference type="GO" id="GO:0004782">
    <property type="term" value="F:sulfinoalanine decarboxylase activity"/>
    <property type="evidence" value="ECO:0007669"/>
    <property type="project" value="TreeGrafter"/>
</dbReference>
<dbReference type="Gene3D" id="1.10.533.10">
    <property type="entry name" value="Death Domain, Fas"/>
    <property type="match status" value="2"/>
</dbReference>
<dbReference type="GO" id="GO:0008270">
    <property type="term" value="F:zinc ion binding"/>
    <property type="evidence" value="ECO:0007669"/>
    <property type="project" value="UniProtKB-KW"/>
</dbReference>
<dbReference type="PROSITE" id="PS50017">
    <property type="entry name" value="DEATH_DOMAIN"/>
    <property type="match status" value="1"/>
</dbReference>
<dbReference type="PANTHER" id="PTHR45677:SF8">
    <property type="entry name" value="CYSTEINE SULFINIC ACID DECARBOXYLASE"/>
    <property type="match status" value="1"/>
</dbReference>
<feature type="compositionally biased region" description="Basic and acidic residues" evidence="9">
    <location>
        <begin position="778"/>
        <end position="794"/>
    </location>
</feature>
<dbReference type="CDD" id="cd06450">
    <property type="entry name" value="DOPA_deC_like"/>
    <property type="match status" value="1"/>
</dbReference>
<evidence type="ECO:0000256" key="9">
    <source>
        <dbReference type="SAM" id="MobiDB-lite"/>
    </source>
</evidence>
<keyword evidence="6" id="KW-0456">Lyase</keyword>
<dbReference type="GO" id="GO:0007165">
    <property type="term" value="P:signal transduction"/>
    <property type="evidence" value="ECO:0007669"/>
    <property type="project" value="InterPro"/>
</dbReference>
<comment type="subunit">
    <text evidence="3">Homodimer.</text>
</comment>
<accession>A0A5J5D8L5</accession>
<dbReference type="InterPro" id="IPR036236">
    <property type="entry name" value="Znf_C2H2_sf"/>
</dbReference>
<evidence type="ECO:0000259" key="11">
    <source>
        <dbReference type="PROSITE" id="PS50157"/>
    </source>
</evidence>
<dbReference type="EMBL" id="VOFY01000007">
    <property type="protein sequence ID" value="KAA8591032.1"/>
    <property type="molecule type" value="Genomic_DNA"/>
</dbReference>
<dbReference type="Proteomes" id="UP000327493">
    <property type="component" value="Chromosome 7"/>
</dbReference>
<dbReference type="InterPro" id="IPR013087">
    <property type="entry name" value="Znf_C2H2_type"/>
</dbReference>
<dbReference type="GO" id="GO:0042981">
    <property type="term" value="P:regulation of apoptotic process"/>
    <property type="evidence" value="ECO:0007669"/>
    <property type="project" value="InterPro"/>
</dbReference>
<keyword evidence="8" id="KW-0863">Zinc-finger</keyword>
<dbReference type="SUPFAM" id="SSF47986">
    <property type="entry name" value="DEATH domain"/>
    <property type="match status" value="2"/>
</dbReference>
<feature type="region of interest" description="Disordered" evidence="9">
    <location>
        <begin position="722"/>
        <end position="829"/>
    </location>
</feature>
<comment type="caution">
    <text evidence="13">The sequence shown here is derived from an EMBL/GenBank/DDBJ whole genome shotgun (WGS) entry which is preliminary data.</text>
</comment>
<comment type="similarity">
    <text evidence="2">Belongs to the group II decarboxylase family.</text>
</comment>
<reference evidence="13 14" key="1">
    <citation type="submission" date="2019-08" db="EMBL/GenBank/DDBJ databases">
        <title>A chromosome-level genome assembly, high-density linkage maps, and genome scans reveal the genomic architecture of hybrid incompatibilities underlying speciation via character displacement in darters (Percidae: Etheostominae).</title>
        <authorList>
            <person name="Moran R.L."/>
            <person name="Catchen J.M."/>
            <person name="Fuller R.C."/>
        </authorList>
    </citation>
    <scope>NUCLEOTIDE SEQUENCE [LARGE SCALE GENOMIC DNA]</scope>
    <source>
        <strain evidence="13">EspeVRDwgs_2016</strain>
        <tissue evidence="13">Muscle</tissue>
    </source>
</reference>
<dbReference type="GO" id="GO:0030170">
    <property type="term" value="F:pyridoxal phosphate binding"/>
    <property type="evidence" value="ECO:0007669"/>
    <property type="project" value="InterPro"/>
</dbReference>
<dbReference type="InterPro" id="IPR000488">
    <property type="entry name" value="Death_dom"/>
</dbReference>
<dbReference type="PROSITE" id="PS50209">
    <property type="entry name" value="CARD"/>
    <property type="match status" value="1"/>
</dbReference>
<dbReference type="Pfam" id="PF00282">
    <property type="entry name" value="Pyridoxal_deC"/>
    <property type="match status" value="1"/>
</dbReference>
<dbReference type="PANTHER" id="PTHR45677">
    <property type="entry name" value="GLUTAMATE DECARBOXYLASE-RELATED"/>
    <property type="match status" value="1"/>
</dbReference>
<dbReference type="InterPro" id="IPR011029">
    <property type="entry name" value="DEATH-like_dom_sf"/>
</dbReference>
<name>A0A5J5D8L5_9PERO</name>
<dbReference type="GO" id="GO:0005737">
    <property type="term" value="C:cytoplasm"/>
    <property type="evidence" value="ECO:0007669"/>
    <property type="project" value="TreeGrafter"/>
</dbReference>
<evidence type="ECO:0000256" key="2">
    <source>
        <dbReference type="ARBA" id="ARBA00009533"/>
    </source>
</evidence>
<dbReference type="Gene3D" id="3.30.160.60">
    <property type="entry name" value="Classic Zinc Finger"/>
    <property type="match status" value="1"/>
</dbReference>
<feature type="domain" description="Death" evidence="10">
    <location>
        <begin position="136"/>
        <end position="204"/>
    </location>
</feature>
<dbReference type="FunFam" id="3.40.640.10:FF:000016">
    <property type="entry name" value="Glutamate decarboxylase like 1"/>
    <property type="match status" value="1"/>
</dbReference>
<feature type="domain" description="C2H2-type" evidence="11">
    <location>
        <begin position="840"/>
        <end position="863"/>
    </location>
</feature>
<evidence type="ECO:0000313" key="13">
    <source>
        <dbReference type="EMBL" id="KAA8591032.1"/>
    </source>
</evidence>
<evidence type="ECO:0000256" key="8">
    <source>
        <dbReference type="PROSITE-ProRule" id="PRU00042"/>
    </source>
</evidence>
<evidence type="ECO:0000256" key="3">
    <source>
        <dbReference type="ARBA" id="ARBA00011738"/>
    </source>
</evidence>
<evidence type="ECO:0000313" key="14">
    <source>
        <dbReference type="Proteomes" id="UP000327493"/>
    </source>
</evidence>
<evidence type="ECO:0000256" key="6">
    <source>
        <dbReference type="ARBA" id="ARBA00023239"/>
    </source>
</evidence>
<evidence type="ECO:0000259" key="10">
    <source>
        <dbReference type="PROSITE" id="PS50017"/>
    </source>
</evidence>
<dbReference type="FunFam" id="3.30.160.60:FF:000230">
    <property type="entry name" value="Zinc finger protein 148"/>
    <property type="match status" value="1"/>
</dbReference>
<protein>
    <recommendedName>
        <fullName evidence="15">C2H2-type domain-containing protein</fullName>
    </recommendedName>
</protein>
<evidence type="ECO:0000256" key="7">
    <source>
        <dbReference type="PIRSR" id="PIRSR602129-50"/>
    </source>
</evidence>
<dbReference type="InterPro" id="IPR002129">
    <property type="entry name" value="PyrdxlP-dep_de-COase"/>
</dbReference>
<feature type="domain" description="CARD" evidence="12">
    <location>
        <begin position="4"/>
        <end position="82"/>
    </location>
</feature>
<feature type="modified residue" description="N6-(pyridoxal phosphate)lysine" evidence="7">
    <location>
        <position position="542"/>
    </location>
</feature>
<dbReference type="Gene3D" id="3.40.640.10">
    <property type="entry name" value="Type I PLP-dependent aspartate aminotransferase-like (Major domain)"/>
    <property type="match status" value="1"/>
</dbReference>
<dbReference type="Gene3D" id="3.90.1150.170">
    <property type="match status" value="1"/>
</dbReference>
<dbReference type="SUPFAM" id="SSF53383">
    <property type="entry name" value="PLP-dependent transferases"/>
    <property type="match status" value="1"/>
</dbReference>
<gene>
    <name evidence="13" type="ORF">FQN60_001975</name>
</gene>
<dbReference type="PROSITE" id="PS50157">
    <property type="entry name" value="ZINC_FINGER_C2H2_2"/>
    <property type="match status" value="1"/>
</dbReference>
<evidence type="ECO:0000256" key="4">
    <source>
        <dbReference type="ARBA" id="ARBA00022793"/>
    </source>
</evidence>
<evidence type="ECO:0000259" key="12">
    <source>
        <dbReference type="PROSITE" id="PS50209"/>
    </source>
</evidence>
<dbReference type="GO" id="GO:0042412">
    <property type="term" value="P:taurine biosynthetic process"/>
    <property type="evidence" value="ECO:0007669"/>
    <property type="project" value="TreeGrafter"/>
</dbReference>
<evidence type="ECO:0000256" key="1">
    <source>
        <dbReference type="ARBA" id="ARBA00001933"/>
    </source>
</evidence>
<keyword evidence="8" id="KW-0862">Zinc</keyword>
<evidence type="ECO:0000256" key="5">
    <source>
        <dbReference type="ARBA" id="ARBA00022898"/>
    </source>
</evidence>
<evidence type="ECO:0008006" key="15">
    <source>
        <dbReference type="Google" id="ProtNLM"/>
    </source>
</evidence>
<dbReference type="AlphaFoldDB" id="A0A5J5D8L5"/>
<dbReference type="InterPro" id="IPR001315">
    <property type="entry name" value="CARD"/>
</dbReference>
<dbReference type="PROSITE" id="PS00028">
    <property type="entry name" value="ZINC_FINGER_C2H2_1"/>
    <property type="match status" value="1"/>
</dbReference>
<keyword evidence="5 7" id="KW-0663">Pyridoxal phosphate</keyword>
<dbReference type="CDD" id="cd01670">
    <property type="entry name" value="Death"/>
    <property type="match status" value="1"/>
</dbReference>
<organism evidence="13 14">
    <name type="scientific">Etheostoma spectabile</name>
    <name type="common">orangethroat darter</name>
    <dbReference type="NCBI Taxonomy" id="54343"/>
    <lineage>
        <taxon>Eukaryota</taxon>
        <taxon>Metazoa</taxon>
        <taxon>Chordata</taxon>
        <taxon>Craniata</taxon>
        <taxon>Vertebrata</taxon>
        <taxon>Euteleostomi</taxon>
        <taxon>Actinopterygii</taxon>
        <taxon>Neopterygii</taxon>
        <taxon>Teleostei</taxon>
        <taxon>Neoteleostei</taxon>
        <taxon>Acanthomorphata</taxon>
        <taxon>Eupercaria</taxon>
        <taxon>Perciformes</taxon>
        <taxon>Percoidei</taxon>
        <taxon>Percidae</taxon>
        <taxon>Etheostomatinae</taxon>
        <taxon>Etheostoma</taxon>
    </lineage>
</organism>
<proteinExistence type="inferred from homology"/>
<dbReference type="InterPro" id="IPR015424">
    <property type="entry name" value="PyrdxlP-dep_Trfase"/>
</dbReference>
<feature type="compositionally biased region" description="Basic residues" evidence="9">
    <location>
        <begin position="747"/>
        <end position="759"/>
    </location>
</feature>
<dbReference type="GO" id="GO:0019752">
    <property type="term" value="P:carboxylic acid metabolic process"/>
    <property type="evidence" value="ECO:0007669"/>
    <property type="project" value="InterPro"/>
</dbReference>
<sequence>MAEEQAAEIRLLRSQKVKLIDILSADADFVLQHADSCCLLSAHGYQQVKACRVPSEKVTDLLDHIIQRGPEAARGLLELLNDQALQETFPRLHFIKDLQVNTLSSGKTSSKRETASDLQETIPSKKIYTKGSRLVKEKQLMTVARTIGGSWREIGRLALDIPSVKLEQIAEDHSLHVERVFAMLRYWSTCQREKATAAHLHSLLTNGLEPATNGLEPVTNGLESAANGLESAINGKEAANLHDLNEPFVDNSEGQLFLNEAFKIIVDEVLCRGTDVKQKVCEWKEPEQLALLLDLELRATGESQHRLLQRVKDVAKYSIKTSHPRFFNQLFAGVDYHALAGRFLTEALNTNLYTYEVAPVFVLMEIEVLRGLRQLVGWTEGDGLFCPGGSVSNMYAINLARYQLFPEVKNQGLWGLPRLTIFTSLESHYSVKKGAAFLGIGTDNIILVKVDEGGRMIPEDLDEKIALAKSQGAVPLLVSCTAGTTVQGAFDPLDHIADVCEKHNLWMHVDAAWGGSVLFSKQHRHLMKGVDRANSVAWNPHKMLTAGLQCSALLLQDTTNLLKKCHSANATYLFQQDKFYDVNLDLGDKSIQCSRKVDCVKLWLMWKAVGSSGLAKRVDKAFIHARYLVEQMKKREGFHLLREPEFVNVCFWFIPPSIRGKEGNKDYQDRLAKVAPVIKERMIKEGTMMVGYQPLGNKAGLLGCEAVLSSMALMQANNIPGQKRMVSPLGQGHRASPESHQTQSQHSHNHHGHQVHHGQPHNSHMGHPSAGSCPPLLIRKDGDYHSSRMMDGKDMQANQNMQPKKKHKKSGSSSKVKVEHSVPPMVMDDDDSSLKVQKNFICDHCYGAFRSSYHLKRHILTHTELLTDRQATETPTAMYSWDEQRGEPVLTGHICPSSFLEPPTAFQQPSDCLTHRFPETLQTANHSLQLRNVSRWSSTVL</sequence>
<keyword evidence="4" id="KW-0210">Decarboxylase</keyword>
<comment type="cofactor">
    <cofactor evidence="1 7">
        <name>pyridoxal 5'-phosphate</name>
        <dbReference type="ChEBI" id="CHEBI:597326"/>
    </cofactor>
</comment>
<dbReference type="SUPFAM" id="SSF57667">
    <property type="entry name" value="beta-beta-alpha zinc fingers"/>
    <property type="match status" value="1"/>
</dbReference>
<keyword evidence="8" id="KW-0479">Metal-binding</keyword>
<dbReference type="InterPro" id="IPR015421">
    <property type="entry name" value="PyrdxlP-dep_Trfase_major"/>
</dbReference>
<dbReference type="CDD" id="cd01671">
    <property type="entry name" value="CARD"/>
    <property type="match status" value="1"/>
</dbReference>